<proteinExistence type="predicted"/>
<keyword evidence="2" id="KW-1185">Reference proteome</keyword>
<evidence type="ECO:0000313" key="1">
    <source>
        <dbReference type="EMBL" id="KNC73426.1"/>
    </source>
</evidence>
<gene>
    <name evidence="1" type="ORF">SARC_14016</name>
</gene>
<reference evidence="1 2" key="1">
    <citation type="submission" date="2011-02" db="EMBL/GenBank/DDBJ databases">
        <title>The Genome Sequence of Sphaeroforma arctica JP610.</title>
        <authorList>
            <consortium name="The Broad Institute Genome Sequencing Platform"/>
            <person name="Russ C."/>
            <person name="Cuomo C."/>
            <person name="Young S.K."/>
            <person name="Zeng Q."/>
            <person name="Gargeya S."/>
            <person name="Alvarado L."/>
            <person name="Berlin A."/>
            <person name="Chapman S.B."/>
            <person name="Chen Z."/>
            <person name="Freedman E."/>
            <person name="Gellesch M."/>
            <person name="Goldberg J."/>
            <person name="Griggs A."/>
            <person name="Gujja S."/>
            <person name="Heilman E."/>
            <person name="Heiman D."/>
            <person name="Howarth C."/>
            <person name="Mehta T."/>
            <person name="Neiman D."/>
            <person name="Pearson M."/>
            <person name="Roberts A."/>
            <person name="Saif S."/>
            <person name="Shea T."/>
            <person name="Shenoy N."/>
            <person name="Sisk P."/>
            <person name="Stolte C."/>
            <person name="Sykes S."/>
            <person name="White J."/>
            <person name="Yandava C."/>
            <person name="Burger G."/>
            <person name="Gray M.W."/>
            <person name="Holland P.W.H."/>
            <person name="King N."/>
            <person name="Lang F.B.F."/>
            <person name="Roger A.J."/>
            <person name="Ruiz-Trillo I."/>
            <person name="Haas B."/>
            <person name="Nusbaum C."/>
            <person name="Birren B."/>
        </authorList>
    </citation>
    <scope>NUCLEOTIDE SEQUENCE [LARGE SCALE GENOMIC DNA]</scope>
    <source>
        <strain evidence="1 2">JP610</strain>
    </source>
</reference>
<organism evidence="1 2">
    <name type="scientific">Sphaeroforma arctica JP610</name>
    <dbReference type="NCBI Taxonomy" id="667725"/>
    <lineage>
        <taxon>Eukaryota</taxon>
        <taxon>Ichthyosporea</taxon>
        <taxon>Ichthyophonida</taxon>
        <taxon>Sphaeroforma</taxon>
    </lineage>
</organism>
<protein>
    <submittedName>
        <fullName evidence="1">Uncharacterized protein</fullName>
    </submittedName>
</protein>
<sequence>RILQYRRIDFLRQAVDDRENTVLDNIREVEQLSSIVAVMCGVQMSSVVENLGDIFRAAEVGRGTVVCHQVAFNDHYRGSEAKFSHHLNLNDLINVPQQEINPAIFHQEASVLT</sequence>
<dbReference type="AlphaFoldDB" id="A0A0L0FA60"/>
<dbReference type="EMBL" id="KQ245634">
    <property type="protein sequence ID" value="KNC73426.1"/>
    <property type="molecule type" value="Genomic_DNA"/>
</dbReference>
<accession>A0A0L0FA60</accession>
<dbReference type="RefSeq" id="XP_014147328.1">
    <property type="nucleotide sequence ID" value="XM_014291853.1"/>
</dbReference>
<dbReference type="Proteomes" id="UP000054560">
    <property type="component" value="Unassembled WGS sequence"/>
</dbReference>
<dbReference type="GeneID" id="25914520"/>
<name>A0A0L0FA60_9EUKA</name>
<evidence type="ECO:0000313" key="2">
    <source>
        <dbReference type="Proteomes" id="UP000054560"/>
    </source>
</evidence>
<feature type="non-terminal residue" evidence="1">
    <location>
        <position position="1"/>
    </location>
</feature>